<protein>
    <submittedName>
        <fullName evidence="2">Crp/Fnr family transcriptional regulator</fullName>
    </submittedName>
</protein>
<accession>A0A7G5DX25</accession>
<gene>
    <name evidence="2" type="ORF">HS960_00875</name>
</gene>
<dbReference type="SUPFAM" id="SSF51206">
    <property type="entry name" value="cAMP-binding domain-like"/>
    <property type="match status" value="1"/>
</dbReference>
<evidence type="ECO:0000313" key="3">
    <source>
        <dbReference type="Proteomes" id="UP000515450"/>
    </source>
</evidence>
<dbReference type="CDD" id="cd00038">
    <property type="entry name" value="CAP_ED"/>
    <property type="match status" value="1"/>
</dbReference>
<name>A0A7G5DX25_9SPHI</name>
<proteinExistence type="predicted"/>
<dbReference type="InterPro" id="IPR014710">
    <property type="entry name" value="RmlC-like_jellyroll"/>
</dbReference>
<dbReference type="EMBL" id="CP058555">
    <property type="protein sequence ID" value="QMV66300.1"/>
    <property type="molecule type" value="Genomic_DNA"/>
</dbReference>
<feature type="domain" description="Cyclic nucleotide-binding" evidence="1">
    <location>
        <begin position="22"/>
        <end position="114"/>
    </location>
</feature>
<organism evidence="2 3">
    <name type="scientific">Sphingobacterium paramultivorum</name>
    <dbReference type="NCBI Taxonomy" id="2886510"/>
    <lineage>
        <taxon>Bacteria</taxon>
        <taxon>Pseudomonadati</taxon>
        <taxon>Bacteroidota</taxon>
        <taxon>Sphingobacteriia</taxon>
        <taxon>Sphingobacteriales</taxon>
        <taxon>Sphingobacteriaceae</taxon>
        <taxon>Sphingobacterium</taxon>
    </lineage>
</organism>
<dbReference type="AlphaFoldDB" id="A0A7G5DX25"/>
<dbReference type="RefSeq" id="WP_153847668.1">
    <property type="nucleotide sequence ID" value="NZ_CP058555.1"/>
</dbReference>
<dbReference type="InterPro" id="IPR000595">
    <property type="entry name" value="cNMP-bd_dom"/>
</dbReference>
<evidence type="ECO:0000313" key="2">
    <source>
        <dbReference type="EMBL" id="QMV66300.1"/>
    </source>
</evidence>
<dbReference type="Gene3D" id="2.60.120.10">
    <property type="entry name" value="Jelly Rolls"/>
    <property type="match status" value="1"/>
</dbReference>
<dbReference type="Pfam" id="PF00027">
    <property type="entry name" value="cNMP_binding"/>
    <property type="match status" value="1"/>
</dbReference>
<keyword evidence="3" id="KW-1185">Reference proteome</keyword>
<dbReference type="PROSITE" id="PS50042">
    <property type="entry name" value="CNMP_BINDING_3"/>
    <property type="match status" value="1"/>
</dbReference>
<reference evidence="2 3" key="1">
    <citation type="journal article" date="2020" name="G3 (Bethesda)">
        <title>CeMbio - The Caenorhabditis elegans Microbiome Resource.</title>
        <authorList>
            <person name="Dirksen P."/>
            <person name="Assie A."/>
            <person name="Zimmermann J."/>
            <person name="Zhang F."/>
            <person name="Tietje A.M."/>
            <person name="Marsh S.A."/>
            <person name="Felix M.A."/>
            <person name="Shapira M."/>
            <person name="Kaleta C."/>
            <person name="Schulenburg H."/>
            <person name="Samuel B."/>
        </authorList>
    </citation>
    <scope>NUCLEOTIDE SEQUENCE [LARGE SCALE GENOMIC DNA]</scope>
    <source>
        <strain evidence="2 3">BIGb0170</strain>
    </source>
</reference>
<dbReference type="InterPro" id="IPR018490">
    <property type="entry name" value="cNMP-bd_dom_sf"/>
</dbReference>
<evidence type="ECO:0000259" key="1">
    <source>
        <dbReference type="PROSITE" id="PS50042"/>
    </source>
</evidence>
<dbReference type="Proteomes" id="UP000515450">
    <property type="component" value="Chromosome"/>
</dbReference>
<sequence>MEKLRAALAFGGILAASDIDLLAASFKLRQVKAGTYIEELHEVASEILFVESGILRLLGADISGNDVTKHFIKEHQFFANLESYYTRQPATEAIQAVVASKIYTIAFSAFERYFQTIPNLYVYFKTFSEASLLQKIKDNDFLNYGDAKTKYLELLRRYPAIVQQVPQQYIASYLKITPQSLSRIRKELT</sequence>